<name>A0ABM0K0D7_APLCA</name>
<dbReference type="InterPro" id="IPR046427">
    <property type="entry name" value="Legumain_prodom_sf"/>
</dbReference>
<dbReference type="Gene3D" id="1.10.132.130">
    <property type="match status" value="1"/>
</dbReference>
<dbReference type="InterPro" id="IPR048501">
    <property type="entry name" value="Legum_prodom"/>
</dbReference>
<dbReference type="PANTHER" id="PTHR12000:SF42">
    <property type="entry name" value="LEGUMAIN"/>
    <property type="match status" value="1"/>
</dbReference>
<dbReference type="Pfam" id="PF20985">
    <property type="entry name" value="Legum_prodom"/>
    <property type="match status" value="1"/>
</dbReference>
<reference evidence="5" key="1">
    <citation type="submission" date="2025-08" db="UniProtKB">
        <authorList>
            <consortium name="RefSeq"/>
        </authorList>
    </citation>
    <scope>IDENTIFICATION</scope>
</reference>
<evidence type="ECO:0000313" key="4">
    <source>
        <dbReference type="Proteomes" id="UP000694888"/>
    </source>
</evidence>
<feature type="non-terminal residue" evidence="5">
    <location>
        <position position="437"/>
    </location>
</feature>
<dbReference type="PIRSF" id="PIRSF019663">
    <property type="entry name" value="Legumain"/>
    <property type="match status" value="1"/>
</dbReference>
<accession>A0ABM0K0D7</accession>
<dbReference type="PANTHER" id="PTHR12000">
    <property type="entry name" value="HEMOGLOBINASE FAMILY MEMBER"/>
    <property type="match status" value="1"/>
</dbReference>
<organism evidence="4 5">
    <name type="scientific">Aplysia californica</name>
    <name type="common">California sea hare</name>
    <dbReference type="NCBI Taxonomy" id="6500"/>
    <lineage>
        <taxon>Eukaryota</taxon>
        <taxon>Metazoa</taxon>
        <taxon>Spiralia</taxon>
        <taxon>Lophotrochozoa</taxon>
        <taxon>Mollusca</taxon>
        <taxon>Gastropoda</taxon>
        <taxon>Heterobranchia</taxon>
        <taxon>Euthyneura</taxon>
        <taxon>Tectipleura</taxon>
        <taxon>Aplysiida</taxon>
        <taxon>Aplysioidea</taxon>
        <taxon>Aplysiidae</taxon>
        <taxon>Aplysia</taxon>
    </lineage>
</organism>
<dbReference type="PRINTS" id="PR00776">
    <property type="entry name" value="HEMOGLOBNASE"/>
</dbReference>
<sequence length="437" mass="48963">MMSRHGVLSLLLLAVVLVVSVESGKNWVLIVAGAKDYANYFSQADSCHAYQTMRNNSIPPENIVHMSYDDVAHDPENPIQGNLVNTPGGPNLYPGCEMDYRKEEVTPEVFLKVLTGDKEGVKKLIGRDGKVIDSGPDDNVFVTMADHGGPGVFYFPGFVELHNTDLNNALKKMYREKRYREMVLYVDSCYSGSMFEGILPKNINIYSTTAANAHEVGYLCCYDDYRKAYVGTVYGTTWMYDTDKANVHKETLYQQYEVVKKNCNISAHGSHAMQYGDLSMNKEVLAQFQAKAEGYKPCVYLNTKEADSIVKSKFTFAGIDLNNPAIDMVQIATTARRLIESRDLSSEKQEQLKAELRHMMLVKEKAESLTKDLVKAAISSPSGVTENDILTGKERVEDSECYKAALSLFSDRCPGINMGRYPFARRNLQAFINLCNH</sequence>
<feature type="signal peptide" evidence="2">
    <location>
        <begin position="1"/>
        <end position="23"/>
    </location>
</feature>
<dbReference type="Pfam" id="PF01650">
    <property type="entry name" value="Peptidase_C13"/>
    <property type="match status" value="1"/>
</dbReference>
<evidence type="ECO:0000256" key="1">
    <source>
        <dbReference type="ARBA" id="ARBA00009941"/>
    </source>
</evidence>
<dbReference type="RefSeq" id="XP_005105794.1">
    <property type="nucleotide sequence ID" value="XM_005105737.2"/>
</dbReference>
<proteinExistence type="inferred from homology"/>
<evidence type="ECO:0000256" key="2">
    <source>
        <dbReference type="SAM" id="SignalP"/>
    </source>
</evidence>
<feature type="domain" description="Legumain prodomain" evidence="3">
    <location>
        <begin position="351"/>
        <end position="437"/>
    </location>
</feature>
<dbReference type="Gene3D" id="3.40.50.1460">
    <property type="match status" value="1"/>
</dbReference>
<keyword evidence="2" id="KW-0732">Signal</keyword>
<keyword evidence="4" id="KW-1185">Reference proteome</keyword>
<gene>
    <name evidence="5" type="primary">LOC101863767</name>
</gene>
<dbReference type="GeneID" id="101863767"/>
<feature type="chain" id="PRO_5046454411" evidence="2">
    <location>
        <begin position="24"/>
        <end position="437"/>
    </location>
</feature>
<comment type="similarity">
    <text evidence="1">Belongs to the peptidase C13 family.</text>
</comment>
<protein>
    <submittedName>
        <fullName evidence="5">Legumain-like</fullName>
    </submittedName>
</protein>
<dbReference type="InterPro" id="IPR001096">
    <property type="entry name" value="Peptidase_C13"/>
</dbReference>
<dbReference type="CDD" id="cd21115">
    <property type="entry name" value="legumain_C"/>
    <property type="match status" value="1"/>
</dbReference>
<evidence type="ECO:0000313" key="5">
    <source>
        <dbReference type="RefSeq" id="XP_005105794.1"/>
    </source>
</evidence>
<dbReference type="Proteomes" id="UP000694888">
    <property type="component" value="Unplaced"/>
</dbReference>
<evidence type="ECO:0000259" key="3">
    <source>
        <dbReference type="Pfam" id="PF20985"/>
    </source>
</evidence>